<dbReference type="PROSITE" id="PS51186">
    <property type="entry name" value="GNAT"/>
    <property type="match status" value="1"/>
</dbReference>
<reference evidence="3" key="1">
    <citation type="submission" date="2016-10" db="EMBL/GenBank/DDBJ databases">
        <authorList>
            <person name="Varghese N."/>
            <person name="Submissions S."/>
        </authorList>
    </citation>
    <scope>NUCLEOTIDE SEQUENCE [LARGE SCALE GENOMIC DNA]</scope>
    <source>
        <strain evidence="3">DSM 19315</strain>
    </source>
</reference>
<evidence type="ECO:0000259" key="1">
    <source>
        <dbReference type="PROSITE" id="PS51186"/>
    </source>
</evidence>
<accession>A0A1I2VP23</accession>
<dbReference type="PANTHER" id="PTHR43610">
    <property type="entry name" value="BLL6696 PROTEIN"/>
    <property type="match status" value="1"/>
</dbReference>
<protein>
    <submittedName>
        <fullName evidence="2">Protein N-acetyltransferase, RimJ/RimL family</fullName>
    </submittedName>
</protein>
<dbReference type="RefSeq" id="WP_092792664.1">
    <property type="nucleotide sequence ID" value="NZ_FOPC01000010.1"/>
</dbReference>
<dbReference type="InterPro" id="IPR016181">
    <property type="entry name" value="Acyl_CoA_acyltransferase"/>
</dbReference>
<dbReference type="OrthoDB" id="9795199at2"/>
<dbReference type="STRING" id="435880.SAMN04487988_11059"/>
<keyword evidence="2" id="KW-0808">Transferase</keyword>
<dbReference type="InterPro" id="IPR000182">
    <property type="entry name" value="GNAT_dom"/>
</dbReference>
<dbReference type="AlphaFoldDB" id="A0A1I2VP23"/>
<proteinExistence type="predicted"/>
<dbReference type="Gene3D" id="3.40.630.30">
    <property type="match status" value="1"/>
</dbReference>
<name>A0A1I2VP23_9BACT</name>
<evidence type="ECO:0000313" key="3">
    <source>
        <dbReference type="Proteomes" id="UP000199642"/>
    </source>
</evidence>
<gene>
    <name evidence="2" type="ORF">SAMN04487988_11059</name>
</gene>
<feature type="domain" description="N-acetyltransferase" evidence="1">
    <location>
        <begin position="13"/>
        <end position="166"/>
    </location>
</feature>
<evidence type="ECO:0000313" key="2">
    <source>
        <dbReference type="EMBL" id="SFG90912.1"/>
    </source>
</evidence>
<keyword evidence="3" id="KW-1185">Reference proteome</keyword>
<dbReference type="Proteomes" id="UP000199642">
    <property type="component" value="Unassembled WGS sequence"/>
</dbReference>
<dbReference type="EMBL" id="FOPC01000010">
    <property type="protein sequence ID" value="SFG90912.1"/>
    <property type="molecule type" value="Genomic_DNA"/>
</dbReference>
<dbReference type="Pfam" id="PF13302">
    <property type="entry name" value="Acetyltransf_3"/>
    <property type="match status" value="1"/>
</dbReference>
<dbReference type="SUPFAM" id="SSF55729">
    <property type="entry name" value="Acyl-CoA N-acyltransferases (Nat)"/>
    <property type="match status" value="1"/>
</dbReference>
<organism evidence="2 3">
    <name type="scientific">Algoriphagus hitonicola</name>
    <dbReference type="NCBI Taxonomy" id="435880"/>
    <lineage>
        <taxon>Bacteria</taxon>
        <taxon>Pseudomonadati</taxon>
        <taxon>Bacteroidota</taxon>
        <taxon>Cytophagia</taxon>
        <taxon>Cytophagales</taxon>
        <taxon>Cyclobacteriaceae</taxon>
        <taxon>Algoriphagus</taxon>
    </lineage>
</organism>
<sequence length="187" mass="21958">MPLPYIELENESILLRPLMKQDFSLLVELCQDKTLWEYFTYDLSREKEFEKWAEPGFTGDRVQFSVIDKVNGQLMGSTAFGNYAARDQRIEIGWTWLGSDFHGKGINPQMKFLMLKYAFETLKLKRVEIKTDVLNLPARKALLKMGIVEEGILRSHTLLSTGRRRDTIYYSVLESEWPELKINWQKK</sequence>
<dbReference type="GO" id="GO:0016747">
    <property type="term" value="F:acyltransferase activity, transferring groups other than amino-acyl groups"/>
    <property type="evidence" value="ECO:0007669"/>
    <property type="project" value="InterPro"/>
</dbReference>
<dbReference type="PANTHER" id="PTHR43610:SF1">
    <property type="entry name" value="N-ACETYLTRANSFERASE DOMAIN-CONTAINING PROTEIN"/>
    <property type="match status" value="1"/>
</dbReference>